<name>A0ABU1ELI1_9FLAO</name>
<dbReference type="EMBL" id="JAVJIU010000001">
    <property type="protein sequence ID" value="MDR5589237.1"/>
    <property type="molecule type" value="Genomic_DNA"/>
</dbReference>
<feature type="signal peptide" evidence="1">
    <location>
        <begin position="1"/>
        <end position="23"/>
    </location>
</feature>
<proteinExistence type="predicted"/>
<dbReference type="RefSeq" id="WP_309560134.1">
    <property type="nucleotide sequence ID" value="NZ_JAVJIU010000001.1"/>
</dbReference>
<dbReference type="Proteomes" id="UP001257234">
    <property type="component" value="Unassembled WGS sequence"/>
</dbReference>
<organism evidence="2 3">
    <name type="scientific">Christiangramia sediminicola</name>
    <dbReference type="NCBI Taxonomy" id="3073267"/>
    <lineage>
        <taxon>Bacteria</taxon>
        <taxon>Pseudomonadati</taxon>
        <taxon>Bacteroidota</taxon>
        <taxon>Flavobacteriia</taxon>
        <taxon>Flavobacteriales</taxon>
        <taxon>Flavobacteriaceae</taxon>
        <taxon>Christiangramia</taxon>
    </lineage>
</organism>
<accession>A0ABU1ELI1</accession>
<sequence length="156" mass="17605">MKAKITILVFFISLFSINTSIYSQNNPMITLEVDTENINENNIDEMATFGQPSETKNRDFTLEVEMGDVIIWQGRATQSSGGLVRIKLFRHDDGVKLLGTSRIAEQNDTGVVVGKVQAGNPGDIEKYTLKFEVRKRGSQTWTEYFIDPKLKLILSE</sequence>
<keyword evidence="3" id="KW-1185">Reference proteome</keyword>
<feature type="chain" id="PRO_5045134754" evidence="1">
    <location>
        <begin position="24"/>
        <end position="156"/>
    </location>
</feature>
<gene>
    <name evidence="2" type="ORF">RE431_01190</name>
</gene>
<evidence type="ECO:0000256" key="1">
    <source>
        <dbReference type="SAM" id="SignalP"/>
    </source>
</evidence>
<keyword evidence="1" id="KW-0732">Signal</keyword>
<protein>
    <submittedName>
        <fullName evidence="2">Uncharacterized protein</fullName>
    </submittedName>
</protein>
<evidence type="ECO:0000313" key="2">
    <source>
        <dbReference type="EMBL" id="MDR5589237.1"/>
    </source>
</evidence>
<evidence type="ECO:0000313" key="3">
    <source>
        <dbReference type="Proteomes" id="UP001257234"/>
    </source>
</evidence>
<comment type="caution">
    <text evidence="2">The sequence shown here is derived from an EMBL/GenBank/DDBJ whole genome shotgun (WGS) entry which is preliminary data.</text>
</comment>
<reference evidence="3" key="1">
    <citation type="submission" date="2023-07" db="EMBL/GenBank/DDBJ databases">
        <title>Christiangramia sp. SM2212., a novel bacterium of the family Flavobacteriaceae isolated from the sea sediment.</title>
        <authorList>
            <person name="Wang J."/>
            <person name="Zhang X."/>
        </authorList>
    </citation>
    <scope>NUCLEOTIDE SEQUENCE [LARGE SCALE GENOMIC DNA]</scope>
    <source>
        <strain evidence="3">SM2212</strain>
    </source>
</reference>